<reference evidence="1" key="1">
    <citation type="submission" date="2022-03" db="EMBL/GenBank/DDBJ databases">
        <title>Identification of a novel bacterium isolated from mangrove sediments.</title>
        <authorList>
            <person name="Pan X."/>
        </authorList>
    </citation>
    <scope>NUCLEOTIDE SEQUENCE</scope>
    <source>
        <strain evidence="1">B2580</strain>
    </source>
</reference>
<proteinExistence type="predicted"/>
<comment type="caution">
    <text evidence="1">The sequence shown here is derived from an EMBL/GenBank/DDBJ whole genome shotgun (WGS) entry which is preliminary data.</text>
</comment>
<name>A0ABT0B5X7_9SPHN</name>
<evidence type="ECO:0000313" key="2">
    <source>
        <dbReference type="Proteomes" id="UP001162880"/>
    </source>
</evidence>
<dbReference type="EMBL" id="JALHLE010000029">
    <property type="protein sequence ID" value="MCJ2180209.1"/>
    <property type="molecule type" value="Genomic_DNA"/>
</dbReference>
<gene>
    <name evidence="1" type="ORF">MTR64_16680</name>
</gene>
<protein>
    <submittedName>
        <fullName evidence="1">Uncharacterized protein</fullName>
    </submittedName>
</protein>
<keyword evidence="2" id="KW-1185">Reference proteome</keyword>
<dbReference type="Proteomes" id="UP001162880">
    <property type="component" value="Unassembled WGS sequence"/>
</dbReference>
<accession>A0ABT0B5X7</accession>
<sequence>MVLDTIGHRGLVQLIAGVMPYIVTAWTANIARVRLADDFAVDPDQLNDFFTGKPMS</sequence>
<dbReference type="RefSeq" id="WP_243995618.1">
    <property type="nucleotide sequence ID" value="NZ_JALHLE010000029.1"/>
</dbReference>
<evidence type="ECO:0000313" key="1">
    <source>
        <dbReference type="EMBL" id="MCJ2180209.1"/>
    </source>
</evidence>
<organism evidence="1 2">
    <name type="scientific">Novosphingobium album</name>
    <name type="common">ex Hu et al. 2023</name>
    <dbReference type="NCBI Taxonomy" id="2930093"/>
    <lineage>
        <taxon>Bacteria</taxon>
        <taxon>Pseudomonadati</taxon>
        <taxon>Pseudomonadota</taxon>
        <taxon>Alphaproteobacteria</taxon>
        <taxon>Sphingomonadales</taxon>
        <taxon>Sphingomonadaceae</taxon>
        <taxon>Novosphingobium</taxon>
    </lineage>
</organism>